<dbReference type="EMBL" id="VNIK02000002">
    <property type="protein sequence ID" value="KAB5490968.1"/>
    <property type="molecule type" value="Genomic_DNA"/>
</dbReference>
<comment type="caution">
    <text evidence="1">The sequence shown here is derived from an EMBL/GenBank/DDBJ whole genome shotgun (WGS) entry which is preliminary data.</text>
</comment>
<name>A0A5N5IRY3_9FLAO</name>
<organism evidence="1 2">
    <name type="scientific">Flagellimonas hadalis</name>
    <dbReference type="NCBI Taxonomy" id="2597517"/>
    <lineage>
        <taxon>Bacteria</taxon>
        <taxon>Pseudomonadati</taxon>
        <taxon>Bacteroidota</taxon>
        <taxon>Flavobacteriia</taxon>
        <taxon>Flavobacteriales</taxon>
        <taxon>Flavobacteriaceae</taxon>
        <taxon>Flagellimonas</taxon>
    </lineage>
</organism>
<proteinExistence type="predicted"/>
<dbReference type="OrthoDB" id="1430237at2"/>
<accession>A0A5N5IRY3</accession>
<evidence type="ECO:0008006" key="3">
    <source>
        <dbReference type="Google" id="ProtNLM"/>
    </source>
</evidence>
<protein>
    <recommendedName>
        <fullName evidence="3">HEPN domain-containing protein</fullName>
    </recommendedName>
</protein>
<evidence type="ECO:0000313" key="1">
    <source>
        <dbReference type="EMBL" id="KAB5490968.1"/>
    </source>
</evidence>
<dbReference type="AlphaFoldDB" id="A0A5N5IRY3"/>
<gene>
    <name evidence="1" type="ORF">FOT42_005940</name>
</gene>
<reference evidence="1" key="1">
    <citation type="submission" date="2019-10" db="EMBL/GenBank/DDBJ databases">
        <title>Muricauda hadale sp. nov., a piezophilic bacterium isolated from hadopelagic water of the Mariana Trench.</title>
        <authorList>
            <person name="Wei Y."/>
        </authorList>
    </citation>
    <scope>NUCLEOTIDE SEQUENCE [LARGE SCALE GENOMIC DNA]</scope>
    <source>
        <strain evidence="1">MT-229</strain>
    </source>
</reference>
<evidence type="ECO:0000313" key="2">
    <source>
        <dbReference type="Proteomes" id="UP000319204"/>
    </source>
</evidence>
<keyword evidence="2" id="KW-1185">Reference proteome</keyword>
<dbReference type="RefSeq" id="WP_151889658.1">
    <property type="nucleotide sequence ID" value="NZ_VNIK02000002.1"/>
</dbReference>
<dbReference type="Proteomes" id="UP000319204">
    <property type="component" value="Unassembled WGS sequence"/>
</dbReference>
<sequence length="174" mass="20358">MDVRDSLNFHTYIEHSQSLLVAADCNLDLLKESFKNEPNDRIKSIGLFRSSKLLYAVSIELILKARGLFEERSSIKNGEIKSFNEYLNKWREKTNGHDFLKIIKKYNIEINEEDKSMLDEIAQFTSWAGRFPYPKNESTVIEMEKNGRNLGSIGLRYKVWANEFHKRQVYIMAG</sequence>